<dbReference type="AlphaFoldDB" id="A0AAD2CPZ8"/>
<evidence type="ECO:0000313" key="1">
    <source>
        <dbReference type="EMBL" id="CAJ1939261.1"/>
    </source>
</evidence>
<accession>A0AAD2CPZ8</accession>
<proteinExistence type="predicted"/>
<evidence type="ECO:0000313" key="2">
    <source>
        <dbReference type="Proteomes" id="UP001295423"/>
    </source>
</evidence>
<gene>
    <name evidence="1" type="ORF">CYCCA115_LOCUS6508</name>
</gene>
<sequence length="99" mass="11074">MCTTSDMRMAPIALNASGMNMKEHRYSNMKSRRNLIGEAIEIINSSQQRGPLRRKGSSLSERRANELLKDNSDCLSELLRKSQGGLVDLSSDDESDLED</sequence>
<keyword evidence="2" id="KW-1185">Reference proteome</keyword>
<comment type="caution">
    <text evidence="1">The sequence shown here is derived from an EMBL/GenBank/DDBJ whole genome shotgun (WGS) entry which is preliminary data.</text>
</comment>
<protein>
    <submittedName>
        <fullName evidence="1">Uncharacterized protein</fullName>
    </submittedName>
</protein>
<dbReference type="EMBL" id="CAKOGP040000779">
    <property type="protein sequence ID" value="CAJ1939261.1"/>
    <property type="molecule type" value="Genomic_DNA"/>
</dbReference>
<organism evidence="1 2">
    <name type="scientific">Cylindrotheca closterium</name>
    <dbReference type="NCBI Taxonomy" id="2856"/>
    <lineage>
        <taxon>Eukaryota</taxon>
        <taxon>Sar</taxon>
        <taxon>Stramenopiles</taxon>
        <taxon>Ochrophyta</taxon>
        <taxon>Bacillariophyta</taxon>
        <taxon>Bacillariophyceae</taxon>
        <taxon>Bacillariophycidae</taxon>
        <taxon>Bacillariales</taxon>
        <taxon>Bacillariaceae</taxon>
        <taxon>Cylindrotheca</taxon>
    </lineage>
</organism>
<name>A0AAD2CPZ8_9STRA</name>
<reference evidence="1" key="1">
    <citation type="submission" date="2023-08" db="EMBL/GenBank/DDBJ databases">
        <authorList>
            <person name="Audoor S."/>
            <person name="Bilcke G."/>
        </authorList>
    </citation>
    <scope>NUCLEOTIDE SEQUENCE</scope>
</reference>
<dbReference type="Proteomes" id="UP001295423">
    <property type="component" value="Unassembled WGS sequence"/>
</dbReference>